<name>A0A5N5QIZ4_9AGAM</name>
<feature type="coiled-coil region" evidence="1">
    <location>
        <begin position="678"/>
        <end position="705"/>
    </location>
</feature>
<feature type="coiled-coil region" evidence="1">
    <location>
        <begin position="81"/>
        <end position="136"/>
    </location>
</feature>
<reference evidence="3 4" key="1">
    <citation type="journal article" date="2019" name="Fungal Biol. Biotechnol.">
        <title>Draft genome sequence of fastidious pathogen Ceratobasidium theobromae, which causes vascular-streak dieback in Theobroma cacao.</title>
        <authorList>
            <person name="Ali S.S."/>
            <person name="Asman A."/>
            <person name="Shao J."/>
            <person name="Firmansyah A.P."/>
            <person name="Susilo A.W."/>
            <person name="Rosmana A."/>
            <person name="McMahon P."/>
            <person name="Junaid M."/>
            <person name="Guest D."/>
            <person name="Kheng T.Y."/>
            <person name="Meinhardt L.W."/>
            <person name="Bailey B.A."/>
        </authorList>
    </citation>
    <scope>NUCLEOTIDE SEQUENCE [LARGE SCALE GENOMIC DNA]</scope>
    <source>
        <strain evidence="3 4">CT2</strain>
    </source>
</reference>
<evidence type="ECO:0000256" key="1">
    <source>
        <dbReference type="SAM" id="Coils"/>
    </source>
</evidence>
<feature type="compositionally biased region" description="Polar residues" evidence="2">
    <location>
        <begin position="841"/>
        <end position="851"/>
    </location>
</feature>
<accession>A0A5N5QIZ4</accession>
<dbReference type="EMBL" id="SSOP01000102">
    <property type="protein sequence ID" value="KAB5591493.1"/>
    <property type="molecule type" value="Genomic_DNA"/>
</dbReference>
<evidence type="ECO:0000313" key="4">
    <source>
        <dbReference type="Proteomes" id="UP000383932"/>
    </source>
</evidence>
<dbReference type="AlphaFoldDB" id="A0A5N5QIZ4"/>
<organism evidence="3 4">
    <name type="scientific">Ceratobasidium theobromae</name>
    <dbReference type="NCBI Taxonomy" id="1582974"/>
    <lineage>
        <taxon>Eukaryota</taxon>
        <taxon>Fungi</taxon>
        <taxon>Dikarya</taxon>
        <taxon>Basidiomycota</taxon>
        <taxon>Agaricomycotina</taxon>
        <taxon>Agaricomycetes</taxon>
        <taxon>Cantharellales</taxon>
        <taxon>Ceratobasidiaceae</taxon>
        <taxon>Ceratobasidium</taxon>
    </lineage>
</organism>
<dbReference type="OrthoDB" id="2592022at2759"/>
<keyword evidence="4" id="KW-1185">Reference proteome</keyword>
<feature type="compositionally biased region" description="Polar residues" evidence="2">
    <location>
        <begin position="559"/>
        <end position="574"/>
    </location>
</feature>
<feature type="region of interest" description="Disordered" evidence="2">
    <location>
        <begin position="827"/>
        <end position="862"/>
    </location>
</feature>
<gene>
    <name evidence="3" type="ORF">CTheo_5050</name>
</gene>
<comment type="caution">
    <text evidence="3">The sequence shown here is derived from an EMBL/GenBank/DDBJ whole genome shotgun (WGS) entry which is preliminary data.</text>
</comment>
<sequence length="862" mass="94260">MQPTDVGLDHPIAIEILGLRDALAQQQHATQQAVGQINKHALDTLAAVSKARQLATENATLQDELDLLRRPRPDPSPTPTEAELTLALRRANARLEDIQSQLLEANTSAAHAYAERERTEGEVAEAYRLLEAARQQEVALRASLAERDAEKRTYELALGEYAALVRDLEKREGDSSVSLNVKLAATGQVERVKELTTELARARSDIESLQAQLGVERHASEAERVRLAEVRTELGKREADDKSAAALVERYMKFSQHHTDILQRALSDQSSRHSATLASFSQHAKHLEHTLNIEKTRTRQLQSALDTLVEDLARESLGRRREVRLRLAIASRMAKIEEGLRRWERRIREHPSSQDSSGEATSFTFGLQDIDQFRAIVDSLGAPIIFRDAASSSSEDDSLSGPLARVLAAEIAVEGLTAELERETARRVELERERAKLPLVPVMGEPQPKESEQKQSPQDSSTVLSSVSVSLSSLHNNSDLSLVTSETSVSLNETSVGPLLPSSITDVSQALESSPPDKLPPLPITPVASPPKELLSQESPKEPLASIVPFPIRPESPLSPEQQAPTEPQSLYDSSEVQELLAQLPVALQRYTSFQNALRDCHLTLSALKSELRQKPRTHLLSAVERLDDYNEDTRVEVEIRIADEARKANGFEAMLHLSPSSPSQIVAELRAFVDGSAPDIQKALETAKRKRDDLEHDIAAIKLAVHAPENEDGGIVTPPSPMWGRQPFPSGAVSAPAPSLGSMGFPLLRKVASGTFGHSRASSLGGNEAIEHPHKDPFAGLGLRIPMPVQQSFSSPSSALPSPMKPSYHVGSTLILERTRATSMYFPGLGRSRPGLDPSARSSMSVTPTSKLEEEGDDDVE</sequence>
<evidence type="ECO:0000313" key="3">
    <source>
        <dbReference type="EMBL" id="KAB5591493.1"/>
    </source>
</evidence>
<feature type="region of interest" description="Disordered" evidence="2">
    <location>
        <begin position="438"/>
        <end position="467"/>
    </location>
</feature>
<proteinExistence type="predicted"/>
<protein>
    <submittedName>
        <fullName evidence="3">Nuclear mitotic apparatus protein 1</fullName>
    </submittedName>
</protein>
<feature type="region of interest" description="Disordered" evidence="2">
    <location>
        <begin position="507"/>
        <end position="574"/>
    </location>
</feature>
<dbReference type="Proteomes" id="UP000383932">
    <property type="component" value="Unassembled WGS sequence"/>
</dbReference>
<keyword evidence="1" id="KW-0175">Coiled coil</keyword>
<evidence type="ECO:0000256" key="2">
    <source>
        <dbReference type="SAM" id="MobiDB-lite"/>
    </source>
</evidence>